<organism evidence="14 15">
    <name type="scientific">Aphis craccivora</name>
    <name type="common">Cowpea aphid</name>
    <dbReference type="NCBI Taxonomy" id="307492"/>
    <lineage>
        <taxon>Eukaryota</taxon>
        <taxon>Metazoa</taxon>
        <taxon>Ecdysozoa</taxon>
        <taxon>Arthropoda</taxon>
        <taxon>Hexapoda</taxon>
        <taxon>Insecta</taxon>
        <taxon>Pterygota</taxon>
        <taxon>Neoptera</taxon>
        <taxon>Paraneoptera</taxon>
        <taxon>Hemiptera</taxon>
        <taxon>Sternorrhyncha</taxon>
        <taxon>Aphidomorpha</taxon>
        <taxon>Aphidoidea</taxon>
        <taxon>Aphididae</taxon>
        <taxon>Aphidini</taxon>
        <taxon>Aphis</taxon>
        <taxon>Aphis</taxon>
    </lineage>
</organism>
<dbReference type="Gene3D" id="3.30.465.10">
    <property type="match status" value="1"/>
</dbReference>
<evidence type="ECO:0000256" key="1">
    <source>
        <dbReference type="ARBA" id="ARBA00001974"/>
    </source>
</evidence>
<evidence type="ECO:0000256" key="3">
    <source>
        <dbReference type="ARBA" id="ARBA00008000"/>
    </source>
</evidence>
<keyword evidence="15" id="KW-1185">Reference proteome</keyword>
<comment type="subcellular location">
    <subcellularLocation>
        <location evidence="2">Peroxisome</location>
    </subcellularLocation>
</comment>
<keyword evidence="5" id="KW-0285">Flavoprotein</keyword>
<proteinExistence type="inferred from homology"/>
<evidence type="ECO:0000256" key="9">
    <source>
        <dbReference type="ARBA" id="ARBA00039003"/>
    </source>
</evidence>
<dbReference type="GO" id="GO:0005739">
    <property type="term" value="C:mitochondrion"/>
    <property type="evidence" value="ECO:0007669"/>
    <property type="project" value="TreeGrafter"/>
</dbReference>
<dbReference type="FunFam" id="3.30.70.2740:FF:000002">
    <property type="entry name" value="D-2-hydroxyglutarate dehydrogenase mitochondrial"/>
    <property type="match status" value="1"/>
</dbReference>
<dbReference type="FunFam" id="1.10.45.10:FF:000001">
    <property type="entry name" value="D-lactate dehydrogenase mitochondrial"/>
    <property type="match status" value="1"/>
</dbReference>
<evidence type="ECO:0000313" key="14">
    <source>
        <dbReference type="EMBL" id="KAF0765102.1"/>
    </source>
</evidence>
<name>A0A6G0Z3U8_APHCR</name>
<reference evidence="14 15" key="1">
    <citation type="submission" date="2019-08" db="EMBL/GenBank/DDBJ databases">
        <title>Whole genome of Aphis craccivora.</title>
        <authorList>
            <person name="Voronova N.V."/>
            <person name="Shulinski R.S."/>
            <person name="Bandarenka Y.V."/>
            <person name="Zhorov D.G."/>
            <person name="Warner D."/>
        </authorList>
    </citation>
    <scope>NUCLEOTIDE SEQUENCE [LARGE SCALE GENOMIC DNA]</scope>
    <source>
        <strain evidence="14">180601</strain>
        <tissue evidence="14">Whole Body</tissue>
    </source>
</reference>
<dbReference type="GO" id="GO:0005777">
    <property type="term" value="C:peroxisome"/>
    <property type="evidence" value="ECO:0007669"/>
    <property type="project" value="UniProtKB-SubCell"/>
</dbReference>
<dbReference type="EC" id="1.1.99.39" evidence="9"/>
<dbReference type="PROSITE" id="PS51387">
    <property type="entry name" value="FAD_PCMH"/>
    <property type="match status" value="1"/>
</dbReference>
<keyword evidence="6" id="KW-0274">FAD</keyword>
<dbReference type="PANTHER" id="PTHR43716:SF1">
    <property type="entry name" value="D-2-HYDROXYGLUTARATE DEHYDROGENASE, MITOCHONDRIAL"/>
    <property type="match status" value="1"/>
</dbReference>
<dbReference type="Gene3D" id="1.10.45.10">
    <property type="entry name" value="Vanillyl-alcohol Oxidase, Chain A, domain 4"/>
    <property type="match status" value="1"/>
</dbReference>
<evidence type="ECO:0000313" key="15">
    <source>
        <dbReference type="Proteomes" id="UP000478052"/>
    </source>
</evidence>
<sequence length="501" mass="55843">MTFNFFNVRKLCTTAVLYKNVQLTKDKFPNIKRGSYAVVNSTDVDFFKNIVGVNNFITGEEVKSYNEDWLKSVSGISKYVLKPKTTEQVSSILKYCYERGIAVCIQGGNTGLVGGSVPVFDEVILSTSAMNKIISFNKLSGVLVCQAGCVLENLMNYVQNEGFIMPFDLGAKGTCQIGGNLATNAGGLRLIKYGSLQGSVLGLQAVLADGQVLDCLNTLKKDNTGYHLKHLFIGSEGTLGIITKIAIQCPNAPKFVNVSLIGLESFDKVLNFFSLVRKEFSGSLSSFELMDSVAIKSVQKNIGIKCPVNDDLKFYVLIELSADNNYINHSIQEFLEKALNEEIILDATVADQPSLIQNLWKIRENIPESLLRYGYVYKYDITLPHENFYEIVPDIRRRLEKLDVKAVCGYGHLGDGNLHLNVATIEHNNEIASAIEPYVYEWTSKYKGSISAEHGIGFLKSKYLKYSKSNLEVDLMKKIKNNIDPKKILNPYKIFPQDDSN</sequence>
<keyword evidence="8" id="KW-0576">Peroxisome</keyword>
<dbReference type="InterPro" id="IPR016167">
    <property type="entry name" value="FAD-bd_PCMH_sub1"/>
</dbReference>
<dbReference type="FunFam" id="3.30.43.10:FF:000011">
    <property type="entry name" value="D-lactate dehydrogenase (Cytochrome)"/>
    <property type="match status" value="1"/>
</dbReference>
<gene>
    <name evidence="14" type="ORF">FWK35_00003527</name>
</gene>
<dbReference type="Proteomes" id="UP000478052">
    <property type="component" value="Unassembled WGS sequence"/>
</dbReference>
<evidence type="ECO:0000256" key="4">
    <source>
        <dbReference type="ARBA" id="ARBA00011738"/>
    </source>
</evidence>
<evidence type="ECO:0000256" key="6">
    <source>
        <dbReference type="ARBA" id="ARBA00022827"/>
    </source>
</evidence>
<dbReference type="FunFam" id="3.30.465.10:FF:000001">
    <property type="entry name" value="D-2-hydroxyglutarate dehydrogenase, mitochondrial"/>
    <property type="match status" value="1"/>
</dbReference>
<dbReference type="InterPro" id="IPR016169">
    <property type="entry name" value="FAD-bd_PCMH_sub2"/>
</dbReference>
<dbReference type="Gene3D" id="3.30.70.2740">
    <property type="match status" value="1"/>
</dbReference>
<comment type="function">
    <text evidence="11">Catalyzes the oxidation of D-2-hydroxyglutarate (D-2-HG) to alpha-ketoglutarate. Also catalyzes the oxidation of other D-2-hydroxyacids, such as D-malate (D-MAL) and D-lactate (D-LAC). Exhibits high activities towards D-2-HG and D-MAL but a very weak activity towards D-LAC.</text>
</comment>
<dbReference type="InterPro" id="IPR006094">
    <property type="entry name" value="Oxid_FAD_bind_N"/>
</dbReference>
<dbReference type="GO" id="GO:0071949">
    <property type="term" value="F:FAD binding"/>
    <property type="evidence" value="ECO:0007669"/>
    <property type="project" value="InterPro"/>
</dbReference>
<accession>A0A6G0Z3U8</accession>
<dbReference type="OrthoDB" id="5332616at2759"/>
<dbReference type="InterPro" id="IPR016166">
    <property type="entry name" value="FAD-bd_PCMH"/>
</dbReference>
<feature type="domain" description="FAD-binding PCMH-type" evidence="13">
    <location>
        <begin position="72"/>
        <end position="252"/>
    </location>
</feature>
<dbReference type="GO" id="GO:0051990">
    <property type="term" value="F:(R)-2-hydroxyglutarate dehydrogenase activity"/>
    <property type="evidence" value="ECO:0007669"/>
    <property type="project" value="UniProtKB-EC"/>
</dbReference>
<dbReference type="Gene3D" id="3.30.43.10">
    <property type="entry name" value="Uridine Diphospho-n-acetylenolpyruvylglucosamine Reductase, domain 2"/>
    <property type="match status" value="1"/>
</dbReference>
<evidence type="ECO:0000256" key="12">
    <source>
        <dbReference type="ARBA" id="ARBA00049267"/>
    </source>
</evidence>
<dbReference type="InterPro" id="IPR016164">
    <property type="entry name" value="FAD-linked_Oxase-like_C"/>
</dbReference>
<comment type="cofactor">
    <cofactor evidence="1">
        <name>FAD</name>
        <dbReference type="ChEBI" id="CHEBI:57692"/>
    </cofactor>
</comment>
<dbReference type="FunFam" id="3.30.70.2190:FF:000001">
    <property type="entry name" value="D-2-hydroxyglutarate dehydrogenase mitochondrial"/>
    <property type="match status" value="1"/>
</dbReference>
<dbReference type="InterPro" id="IPR051264">
    <property type="entry name" value="FAD-oxidored/transferase_4"/>
</dbReference>
<keyword evidence="7" id="KW-0560">Oxidoreductase</keyword>
<evidence type="ECO:0000256" key="10">
    <source>
        <dbReference type="ARBA" id="ARBA00039639"/>
    </source>
</evidence>
<evidence type="ECO:0000256" key="2">
    <source>
        <dbReference type="ARBA" id="ARBA00004275"/>
    </source>
</evidence>
<comment type="similarity">
    <text evidence="3">Belongs to the FAD-binding oxidoreductase/transferase type 4 family.</text>
</comment>
<dbReference type="AlphaFoldDB" id="A0A6G0Z3U8"/>
<protein>
    <recommendedName>
        <fullName evidence="10">D-2-hydroxyglutarate dehydrogenase, mitochondrial</fullName>
        <ecNumber evidence="9">1.1.99.39</ecNumber>
    </recommendedName>
</protein>
<dbReference type="EMBL" id="VUJU01001485">
    <property type="protein sequence ID" value="KAF0765102.1"/>
    <property type="molecule type" value="Genomic_DNA"/>
</dbReference>
<dbReference type="Pfam" id="PF02913">
    <property type="entry name" value="FAD-oxidase_C"/>
    <property type="match status" value="1"/>
</dbReference>
<comment type="caution">
    <text evidence="14">The sequence shown here is derived from an EMBL/GenBank/DDBJ whole genome shotgun (WGS) entry which is preliminary data.</text>
</comment>
<evidence type="ECO:0000256" key="8">
    <source>
        <dbReference type="ARBA" id="ARBA00023140"/>
    </source>
</evidence>
<dbReference type="PANTHER" id="PTHR43716">
    <property type="entry name" value="D-2-HYDROXYGLUTARATE DEHYDROGENASE, MITOCHONDRIAL"/>
    <property type="match status" value="1"/>
</dbReference>
<evidence type="ECO:0000256" key="7">
    <source>
        <dbReference type="ARBA" id="ARBA00023002"/>
    </source>
</evidence>
<evidence type="ECO:0000256" key="11">
    <source>
        <dbReference type="ARBA" id="ARBA00045410"/>
    </source>
</evidence>
<dbReference type="SUPFAM" id="SSF55103">
    <property type="entry name" value="FAD-linked oxidases, C-terminal domain"/>
    <property type="match status" value="1"/>
</dbReference>
<dbReference type="Pfam" id="PF01565">
    <property type="entry name" value="FAD_binding_4"/>
    <property type="match status" value="1"/>
</dbReference>
<evidence type="ECO:0000256" key="5">
    <source>
        <dbReference type="ARBA" id="ARBA00022630"/>
    </source>
</evidence>
<comment type="catalytic activity">
    <reaction evidence="12">
        <text>(R)-malate + A = oxaloacetate + AH2</text>
        <dbReference type="Rhea" id="RHEA:67460"/>
        <dbReference type="ChEBI" id="CHEBI:13193"/>
        <dbReference type="ChEBI" id="CHEBI:15588"/>
        <dbReference type="ChEBI" id="CHEBI:16452"/>
        <dbReference type="ChEBI" id="CHEBI:17499"/>
    </reaction>
    <physiologicalReaction direction="left-to-right" evidence="12">
        <dbReference type="Rhea" id="RHEA:67461"/>
    </physiologicalReaction>
</comment>
<evidence type="ECO:0000259" key="13">
    <source>
        <dbReference type="PROSITE" id="PS51387"/>
    </source>
</evidence>
<comment type="subunit">
    <text evidence="4">Homodimer.</text>
</comment>
<dbReference type="Gene3D" id="3.30.70.2190">
    <property type="match status" value="1"/>
</dbReference>
<dbReference type="InterPro" id="IPR004113">
    <property type="entry name" value="FAD-bd_oxidored_4_C"/>
</dbReference>
<dbReference type="InterPro" id="IPR016171">
    <property type="entry name" value="Vanillyl_alc_oxidase_C-sub2"/>
</dbReference>
<dbReference type="InterPro" id="IPR036318">
    <property type="entry name" value="FAD-bd_PCMH-like_sf"/>
</dbReference>
<dbReference type="SUPFAM" id="SSF56176">
    <property type="entry name" value="FAD-binding/transporter-associated domain-like"/>
    <property type="match status" value="1"/>
</dbReference>